<reference evidence="6" key="1">
    <citation type="submission" date="2016-03" db="EMBL/GenBank/DDBJ databases">
        <title>Mechanisms controlling the formation of the plant cell surface in tip-growing cells are functionally conserved among land plants.</title>
        <authorList>
            <person name="Honkanen S."/>
            <person name="Jones V.A."/>
            <person name="Morieri G."/>
            <person name="Champion C."/>
            <person name="Hetherington A.J."/>
            <person name="Kelly S."/>
            <person name="Saint-Marcoux D."/>
            <person name="Proust H."/>
            <person name="Prescott H."/>
            <person name="Dolan L."/>
        </authorList>
    </citation>
    <scope>NUCLEOTIDE SEQUENCE [LARGE SCALE GENOMIC DNA]</scope>
    <source>
        <tissue evidence="6">Whole gametophyte</tissue>
    </source>
</reference>
<dbReference type="GO" id="GO:0005634">
    <property type="term" value="C:nucleus"/>
    <property type="evidence" value="ECO:0007669"/>
    <property type="project" value="TreeGrafter"/>
</dbReference>
<dbReference type="GO" id="GO:0061697">
    <property type="term" value="F:protein-glutaryllysine deglutarylase activity"/>
    <property type="evidence" value="ECO:0007669"/>
    <property type="project" value="RHEA"/>
</dbReference>
<dbReference type="EMBL" id="LVLJ01003709">
    <property type="protein sequence ID" value="OAE20068.1"/>
    <property type="molecule type" value="Genomic_DNA"/>
</dbReference>
<dbReference type="InterPro" id="IPR003000">
    <property type="entry name" value="Sirtuin"/>
</dbReference>
<comment type="catalytic activity">
    <reaction evidence="3">
        <text>N(6)-succinyl-L-lysyl-[protein] + NAD(+) + H2O = 2''-O-succinyl-ADP-D-ribose + nicotinamide + L-lysyl-[protein]</text>
        <dbReference type="Rhea" id="RHEA:47668"/>
        <dbReference type="Rhea" id="RHEA-COMP:9752"/>
        <dbReference type="Rhea" id="RHEA-COMP:11877"/>
        <dbReference type="ChEBI" id="CHEBI:15377"/>
        <dbReference type="ChEBI" id="CHEBI:17154"/>
        <dbReference type="ChEBI" id="CHEBI:29969"/>
        <dbReference type="ChEBI" id="CHEBI:57540"/>
        <dbReference type="ChEBI" id="CHEBI:87830"/>
        <dbReference type="ChEBI" id="CHEBI:87832"/>
    </reaction>
</comment>
<keyword evidence="2 3" id="KW-0520">NAD</keyword>
<feature type="domain" description="Deacetylase sirtuin-type" evidence="5">
    <location>
        <begin position="30"/>
        <end position="307"/>
    </location>
</feature>
<evidence type="ECO:0000313" key="7">
    <source>
        <dbReference type="Proteomes" id="UP000077202"/>
    </source>
</evidence>
<feature type="binding site" evidence="3">
    <location>
        <begin position="56"/>
        <end position="75"/>
    </location>
    <ligand>
        <name>NAD(+)</name>
        <dbReference type="ChEBI" id="CHEBI:57540"/>
    </ligand>
</feature>
<evidence type="ECO:0000256" key="2">
    <source>
        <dbReference type="ARBA" id="ARBA00023027"/>
    </source>
</evidence>
<name>A0A176VGJ2_MARPO</name>
<feature type="binding site" evidence="3">
    <location>
        <begin position="245"/>
        <end position="247"/>
    </location>
    <ligand>
        <name>NAD(+)</name>
        <dbReference type="ChEBI" id="CHEBI:57540"/>
    </ligand>
</feature>
<keyword evidence="3" id="KW-0496">Mitochondrion</keyword>
<comment type="catalytic activity">
    <reaction evidence="3">
        <text>N(6)-malonyl-L-lysyl-[protein] + NAD(+) + H2O = 2''-O-malonyl-ADP-D-ribose + nicotinamide + L-lysyl-[protein]</text>
        <dbReference type="Rhea" id="RHEA:47672"/>
        <dbReference type="Rhea" id="RHEA-COMP:9752"/>
        <dbReference type="Rhea" id="RHEA-COMP:11878"/>
        <dbReference type="ChEBI" id="CHEBI:15377"/>
        <dbReference type="ChEBI" id="CHEBI:17154"/>
        <dbReference type="ChEBI" id="CHEBI:29969"/>
        <dbReference type="ChEBI" id="CHEBI:57540"/>
        <dbReference type="ChEBI" id="CHEBI:87831"/>
        <dbReference type="ChEBI" id="CHEBI:87833"/>
    </reaction>
</comment>
<comment type="cofactor">
    <cofactor evidence="3">
        <name>Zn(2+)</name>
        <dbReference type="ChEBI" id="CHEBI:29105"/>
    </cofactor>
    <text evidence="3">Binds 1 zinc ion per subunit.</text>
</comment>
<dbReference type="CDD" id="cd01412">
    <property type="entry name" value="SIRT5_Af1_CobB"/>
    <property type="match status" value="1"/>
</dbReference>
<dbReference type="AlphaFoldDB" id="A0A176VGJ2"/>
<dbReference type="Proteomes" id="UP000077202">
    <property type="component" value="Unassembled WGS sequence"/>
</dbReference>
<keyword evidence="3 4" id="KW-0862">Zinc</keyword>
<dbReference type="InterPro" id="IPR029035">
    <property type="entry name" value="DHS-like_NAD/FAD-binding_dom"/>
</dbReference>
<dbReference type="Pfam" id="PF02146">
    <property type="entry name" value="SIR2"/>
    <property type="match status" value="1"/>
</dbReference>
<feature type="binding site" evidence="3">
    <location>
        <begin position="271"/>
        <end position="273"/>
    </location>
    <ligand>
        <name>NAD(+)</name>
        <dbReference type="ChEBI" id="CHEBI:57540"/>
    </ligand>
</feature>
<comment type="catalytic activity">
    <reaction evidence="3">
        <text>N(6)-glutaryl-L-lysyl-[protein] + NAD(+) + H2O = 2''-O-glutaryl-ADP-D-ribose + nicotinamide + L-lysyl-[protein]</text>
        <dbReference type="Rhea" id="RHEA:47664"/>
        <dbReference type="Rhea" id="RHEA-COMP:9752"/>
        <dbReference type="Rhea" id="RHEA-COMP:11875"/>
        <dbReference type="ChEBI" id="CHEBI:15377"/>
        <dbReference type="ChEBI" id="CHEBI:17154"/>
        <dbReference type="ChEBI" id="CHEBI:29969"/>
        <dbReference type="ChEBI" id="CHEBI:57540"/>
        <dbReference type="ChEBI" id="CHEBI:87828"/>
        <dbReference type="ChEBI" id="CHEBI:87829"/>
    </reaction>
</comment>
<feature type="binding site" evidence="3">
    <location>
        <position position="289"/>
    </location>
    <ligand>
        <name>NAD(+)</name>
        <dbReference type="ChEBI" id="CHEBI:57540"/>
    </ligand>
</feature>
<keyword evidence="7" id="KW-1185">Reference proteome</keyword>
<dbReference type="GO" id="GO:0005739">
    <property type="term" value="C:mitochondrion"/>
    <property type="evidence" value="ECO:0007669"/>
    <property type="project" value="UniProtKB-SubCell"/>
</dbReference>
<keyword evidence="1 3" id="KW-0808">Transferase</keyword>
<feature type="binding site" evidence="4">
    <location>
        <position position="208"/>
    </location>
    <ligand>
        <name>Zn(2+)</name>
        <dbReference type="ChEBI" id="CHEBI:29105"/>
    </ligand>
</feature>
<comment type="similarity">
    <text evidence="3">Belongs to the sirtuin family. Class III subfamily.</text>
</comment>
<dbReference type="EC" id="2.3.1.-" evidence="3"/>
<dbReference type="PROSITE" id="PS50305">
    <property type="entry name" value="SIRTUIN"/>
    <property type="match status" value="1"/>
</dbReference>
<comment type="domain">
    <text evidence="3">In contrast to class I sirtuins, class III sirtuins have only weak deacetylase activity. Difference in substrate specificity is probably due to a larger hydrophobic pocket with 2 residues (Tyr-100 and Arg-103) that bind to malonylated and succinylated substrates and define the specificity.</text>
</comment>
<dbReference type="GO" id="GO:0017136">
    <property type="term" value="F:histone deacetylase activity, NAD-dependent"/>
    <property type="evidence" value="ECO:0007669"/>
    <property type="project" value="TreeGrafter"/>
</dbReference>
<comment type="caution">
    <text evidence="3">Lacks conserved residue(s) required for the propagation of feature annotation.</text>
</comment>
<proteinExistence type="inferred from homology"/>
<dbReference type="PANTHER" id="PTHR11085">
    <property type="entry name" value="NAD-DEPENDENT PROTEIN DEACYLASE SIRTUIN-5, MITOCHONDRIAL-RELATED"/>
    <property type="match status" value="1"/>
</dbReference>
<keyword evidence="3 4" id="KW-0479">Metal-binding</keyword>
<feature type="binding site" evidence="3 4">
    <location>
        <position position="205"/>
    </location>
    <ligand>
        <name>Zn(2+)</name>
        <dbReference type="ChEBI" id="CHEBI:29105"/>
    </ligand>
</feature>
<protein>
    <recommendedName>
        <fullName evidence="3">NAD-dependent protein deacylase</fullName>
        <ecNumber evidence="3">2.3.1.-</ecNumber>
    </recommendedName>
    <alternativeName>
        <fullName evidence="3">Regulatory protein SIR2 homolog 5</fullName>
    </alternativeName>
</protein>
<gene>
    <name evidence="6" type="ORF">AXG93_2584s1520</name>
</gene>
<feature type="binding site" evidence="3 4">
    <location>
        <position position="164"/>
    </location>
    <ligand>
        <name>Zn(2+)</name>
        <dbReference type="ChEBI" id="CHEBI:29105"/>
    </ligand>
</feature>
<accession>A0A176VGJ2</accession>
<dbReference type="GO" id="GO:0036055">
    <property type="term" value="F:protein-succinyllysine desuccinylase activity"/>
    <property type="evidence" value="ECO:0007669"/>
    <property type="project" value="UniProtKB-UniRule"/>
</dbReference>
<dbReference type="InterPro" id="IPR027546">
    <property type="entry name" value="Sirtuin_class_III"/>
</dbReference>
<feature type="active site" description="Proton acceptor" evidence="3 4">
    <location>
        <position position="156"/>
    </location>
</feature>
<dbReference type="Gene3D" id="3.30.1600.10">
    <property type="entry name" value="SIR2/SIRT2 'Small Domain"/>
    <property type="match status" value="1"/>
</dbReference>
<dbReference type="InterPro" id="IPR026591">
    <property type="entry name" value="Sirtuin_cat_small_dom_sf"/>
</dbReference>
<dbReference type="InterPro" id="IPR050134">
    <property type="entry name" value="NAD-dep_sirtuin_deacylases"/>
</dbReference>
<dbReference type="GO" id="GO:0008270">
    <property type="term" value="F:zinc ion binding"/>
    <property type="evidence" value="ECO:0007669"/>
    <property type="project" value="UniProtKB-UniRule"/>
</dbReference>
<dbReference type="InterPro" id="IPR026590">
    <property type="entry name" value="Ssirtuin_cat_dom"/>
</dbReference>
<organism evidence="6 7">
    <name type="scientific">Marchantia polymorpha subsp. ruderalis</name>
    <dbReference type="NCBI Taxonomy" id="1480154"/>
    <lineage>
        <taxon>Eukaryota</taxon>
        <taxon>Viridiplantae</taxon>
        <taxon>Streptophyta</taxon>
        <taxon>Embryophyta</taxon>
        <taxon>Marchantiophyta</taxon>
        <taxon>Marchantiopsida</taxon>
        <taxon>Marchantiidae</taxon>
        <taxon>Marchantiales</taxon>
        <taxon>Marchantiaceae</taxon>
        <taxon>Marchantia</taxon>
    </lineage>
</organism>
<comment type="subcellular location">
    <subcellularLocation>
        <location evidence="3">Mitochondrion</location>
    </subcellularLocation>
</comment>
<evidence type="ECO:0000256" key="1">
    <source>
        <dbReference type="ARBA" id="ARBA00022679"/>
    </source>
</evidence>
<dbReference type="GO" id="GO:0070403">
    <property type="term" value="F:NAD+ binding"/>
    <property type="evidence" value="ECO:0007669"/>
    <property type="project" value="UniProtKB-UniRule"/>
</dbReference>
<comment type="function">
    <text evidence="3">NAD-dependent lysine demalonylase, desuccinylase and deglutarylase that specifically removes malonyl, succinyl and glutaryl groups on target proteins. Has weak NAD-dependent protein deacetylase activity; however this activity may not be physiologically relevant in vivo.</text>
</comment>
<evidence type="ECO:0000259" key="5">
    <source>
        <dbReference type="PROSITE" id="PS50305"/>
    </source>
</evidence>
<feature type="binding site" evidence="3">
    <location>
        <begin position="138"/>
        <end position="141"/>
    </location>
    <ligand>
        <name>NAD(+)</name>
        <dbReference type="ChEBI" id="CHEBI:57540"/>
    </ligand>
</feature>
<comment type="caution">
    <text evidence="6">The sequence shown here is derived from an EMBL/GenBank/DDBJ whole genome shotgun (WGS) entry which is preliminary data.</text>
</comment>
<feature type="binding site" evidence="3">
    <location>
        <position position="103"/>
    </location>
    <ligand>
        <name>substrate</name>
    </ligand>
</feature>
<sequence length="315" mass="33934">MDSEPDGSCERVDEQDMVSAMSVEVECVASRLVDHLAIEHSSLVSSCVQKIAVLTGAGVSAESGIPTFRGEGGLWRTWNATELATPEAFRESPSLVWEFYHYRRCVVAKSLPNASHYALAVLQQRCEQEGKEFTLLTQNIDGLHAQAGSTDFVELHGSLWKTRCCHCNDVRVNRDMPICAALDGKGAPDPKTTDAGIKPMDLPRCKQCNGLLRPHVVWFGEALESRVLRQVDSALQNCDLLLVAGTSALVYPAAGYVPLVSALGGVVAEFNIEDTPASRSCRFKFRGPSACTIPQALGISLGQLPQAPSSSDSSA</sequence>
<evidence type="ECO:0000313" key="6">
    <source>
        <dbReference type="EMBL" id="OAE20068.1"/>
    </source>
</evidence>
<evidence type="ECO:0000256" key="3">
    <source>
        <dbReference type="HAMAP-Rule" id="MF_03160"/>
    </source>
</evidence>
<dbReference type="HAMAP" id="MF_01121">
    <property type="entry name" value="Sirtuin_ClassIII"/>
    <property type="match status" value="1"/>
</dbReference>
<dbReference type="PANTHER" id="PTHR11085:SF13">
    <property type="entry name" value="NAD-DEPENDENT PROTEIN DEACYLASE"/>
    <property type="match status" value="1"/>
</dbReference>
<evidence type="ECO:0000256" key="4">
    <source>
        <dbReference type="PROSITE-ProRule" id="PRU00236"/>
    </source>
</evidence>
<dbReference type="GO" id="GO:0036054">
    <property type="term" value="F:protein-malonyllysine demalonylase activity"/>
    <property type="evidence" value="ECO:0007669"/>
    <property type="project" value="UniProtKB-UniRule"/>
</dbReference>
<feature type="binding site" evidence="3">
    <location>
        <position position="100"/>
    </location>
    <ligand>
        <name>substrate</name>
    </ligand>
</feature>
<dbReference type="Gene3D" id="3.40.50.1220">
    <property type="entry name" value="TPP-binding domain"/>
    <property type="match status" value="1"/>
</dbReference>
<feature type="binding site" evidence="4">
    <location>
        <position position="167"/>
    </location>
    <ligand>
        <name>Zn(2+)</name>
        <dbReference type="ChEBI" id="CHEBI:29105"/>
    </ligand>
</feature>
<dbReference type="SUPFAM" id="SSF52467">
    <property type="entry name" value="DHS-like NAD/FAD-binding domain"/>
    <property type="match status" value="1"/>
</dbReference>